<dbReference type="GO" id="GO:0006355">
    <property type="term" value="P:regulation of DNA-templated transcription"/>
    <property type="evidence" value="ECO:0007669"/>
    <property type="project" value="InterPro"/>
</dbReference>
<keyword evidence="1 5" id="KW-0597">Phosphoprotein</keyword>
<dbReference type="CDD" id="cd17535">
    <property type="entry name" value="REC_NarL-like"/>
    <property type="match status" value="1"/>
</dbReference>
<reference evidence="8" key="1">
    <citation type="submission" date="2024-05" db="EMBL/GenBank/DDBJ databases">
        <authorList>
            <person name="Yu L."/>
        </authorList>
    </citation>
    <scope>NUCLEOTIDE SEQUENCE</scope>
    <source>
        <strain evidence="8">G08B096</strain>
    </source>
</reference>
<evidence type="ECO:0000259" key="7">
    <source>
        <dbReference type="PROSITE" id="PS50110"/>
    </source>
</evidence>
<feature type="domain" description="Response regulatory" evidence="7">
    <location>
        <begin position="14"/>
        <end position="130"/>
    </location>
</feature>
<dbReference type="SMART" id="SM00448">
    <property type="entry name" value="REC"/>
    <property type="match status" value="1"/>
</dbReference>
<dbReference type="Pfam" id="PF00072">
    <property type="entry name" value="Response_reg"/>
    <property type="match status" value="1"/>
</dbReference>
<feature type="modified residue" description="4-aspartylphosphate" evidence="5">
    <location>
        <position position="65"/>
    </location>
</feature>
<keyword evidence="4" id="KW-0804">Transcription</keyword>
<dbReference type="InterPro" id="IPR011006">
    <property type="entry name" value="CheY-like_superfamily"/>
</dbReference>
<dbReference type="PRINTS" id="PR00038">
    <property type="entry name" value="HTHLUXR"/>
</dbReference>
<dbReference type="InterPro" id="IPR001789">
    <property type="entry name" value="Sig_transdc_resp-reg_receiver"/>
</dbReference>
<dbReference type="GO" id="GO:0003677">
    <property type="term" value="F:DNA binding"/>
    <property type="evidence" value="ECO:0007669"/>
    <property type="project" value="UniProtKB-KW"/>
</dbReference>
<evidence type="ECO:0000256" key="3">
    <source>
        <dbReference type="ARBA" id="ARBA00023125"/>
    </source>
</evidence>
<dbReference type="InterPro" id="IPR039420">
    <property type="entry name" value="WalR-like"/>
</dbReference>
<dbReference type="CDD" id="cd06170">
    <property type="entry name" value="LuxR_C_like"/>
    <property type="match status" value="1"/>
</dbReference>
<keyword evidence="3" id="KW-0238">DNA-binding</keyword>
<protein>
    <submittedName>
        <fullName evidence="8">Response regulator transcription factor</fullName>
    </submittedName>
</protein>
<evidence type="ECO:0000313" key="8">
    <source>
        <dbReference type="EMBL" id="XBX83721.1"/>
    </source>
</evidence>
<name>A0AAU7WBA9_9MICO</name>
<dbReference type="Pfam" id="PF00196">
    <property type="entry name" value="GerE"/>
    <property type="match status" value="1"/>
</dbReference>
<gene>
    <name evidence="8" type="ORF">ABIQ69_07410</name>
</gene>
<sequence>MSDPRDPFPPDPVRVGLVDDQALVRTGFRLVLEAQPGIRVVGEAGDGRAALELVESADIDVLLMDVRMPGMDGIAATAELSARHPGTRIIVLTTFDLDEYAFAALRAGASGFLLKDVRPPELVSAIRTVHAGEATLSARITRRMLELFAAELPAHRADPGAPDPAGDGAAAPSTPLDALTAREREILLGIAEGLNNTELAERFFLSESTVKTHVGRVLQKLGARDRVQLVILAYELGLRPGSD</sequence>
<dbReference type="InterPro" id="IPR058245">
    <property type="entry name" value="NreC/VraR/RcsB-like_REC"/>
</dbReference>
<dbReference type="AlphaFoldDB" id="A0AAU7WBA9"/>
<evidence type="ECO:0000256" key="4">
    <source>
        <dbReference type="ARBA" id="ARBA00023163"/>
    </source>
</evidence>
<dbReference type="Gene3D" id="3.40.50.2300">
    <property type="match status" value="1"/>
</dbReference>
<dbReference type="PROSITE" id="PS50043">
    <property type="entry name" value="HTH_LUXR_2"/>
    <property type="match status" value="1"/>
</dbReference>
<evidence type="ECO:0000259" key="6">
    <source>
        <dbReference type="PROSITE" id="PS50043"/>
    </source>
</evidence>
<proteinExistence type="predicted"/>
<dbReference type="PROSITE" id="PS50110">
    <property type="entry name" value="RESPONSE_REGULATORY"/>
    <property type="match status" value="1"/>
</dbReference>
<dbReference type="RefSeq" id="WP_350349722.1">
    <property type="nucleotide sequence ID" value="NZ_CP158374.1"/>
</dbReference>
<dbReference type="PANTHER" id="PTHR43214:SF24">
    <property type="entry name" value="TRANSCRIPTIONAL REGULATORY PROTEIN NARL-RELATED"/>
    <property type="match status" value="1"/>
</dbReference>
<feature type="domain" description="HTH luxR-type" evidence="6">
    <location>
        <begin position="172"/>
        <end position="237"/>
    </location>
</feature>
<dbReference type="EMBL" id="CP158374">
    <property type="protein sequence ID" value="XBX83721.1"/>
    <property type="molecule type" value="Genomic_DNA"/>
</dbReference>
<dbReference type="GO" id="GO:0000160">
    <property type="term" value="P:phosphorelay signal transduction system"/>
    <property type="evidence" value="ECO:0007669"/>
    <property type="project" value="InterPro"/>
</dbReference>
<dbReference type="SUPFAM" id="SSF52172">
    <property type="entry name" value="CheY-like"/>
    <property type="match status" value="1"/>
</dbReference>
<evidence type="ECO:0000256" key="1">
    <source>
        <dbReference type="ARBA" id="ARBA00022553"/>
    </source>
</evidence>
<organism evidence="8">
    <name type="scientific">Agromyces sp. G08B096</name>
    <dbReference type="NCBI Taxonomy" id="3156399"/>
    <lineage>
        <taxon>Bacteria</taxon>
        <taxon>Bacillati</taxon>
        <taxon>Actinomycetota</taxon>
        <taxon>Actinomycetes</taxon>
        <taxon>Micrococcales</taxon>
        <taxon>Microbacteriaceae</taxon>
        <taxon>Agromyces</taxon>
    </lineage>
</organism>
<evidence type="ECO:0000256" key="2">
    <source>
        <dbReference type="ARBA" id="ARBA00023015"/>
    </source>
</evidence>
<dbReference type="InterPro" id="IPR016032">
    <property type="entry name" value="Sig_transdc_resp-reg_C-effctor"/>
</dbReference>
<dbReference type="InterPro" id="IPR000792">
    <property type="entry name" value="Tscrpt_reg_LuxR_C"/>
</dbReference>
<dbReference type="SUPFAM" id="SSF46894">
    <property type="entry name" value="C-terminal effector domain of the bipartite response regulators"/>
    <property type="match status" value="1"/>
</dbReference>
<dbReference type="SMART" id="SM00421">
    <property type="entry name" value="HTH_LUXR"/>
    <property type="match status" value="1"/>
</dbReference>
<evidence type="ECO:0000256" key="5">
    <source>
        <dbReference type="PROSITE-ProRule" id="PRU00169"/>
    </source>
</evidence>
<dbReference type="PANTHER" id="PTHR43214">
    <property type="entry name" value="TWO-COMPONENT RESPONSE REGULATOR"/>
    <property type="match status" value="1"/>
</dbReference>
<accession>A0AAU7WBA9</accession>
<keyword evidence="2" id="KW-0805">Transcription regulation</keyword>